<evidence type="ECO:0000256" key="5">
    <source>
        <dbReference type="SAM" id="SignalP"/>
    </source>
</evidence>
<dbReference type="GO" id="GO:0005975">
    <property type="term" value="P:carbohydrate metabolic process"/>
    <property type="evidence" value="ECO:0007669"/>
    <property type="project" value="InterPro"/>
</dbReference>
<dbReference type="SUPFAM" id="SSF55545">
    <property type="entry name" value="beta-N-acetylhexosaminidase-like domain"/>
    <property type="match status" value="1"/>
</dbReference>
<dbReference type="Gene3D" id="3.20.20.80">
    <property type="entry name" value="Glycosidases"/>
    <property type="match status" value="1"/>
</dbReference>
<dbReference type="InterPro" id="IPR017853">
    <property type="entry name" value="GH"/>
</dbReference>
<keyword evidence="2 8" id="KW-0378">Hydrolase</keyword>
<proteinExistence type="inferred from homology"/>
<evidence type="ECO:0000256" key="1">
    <source>
        <dbReference type="ARBA" id="ARBA00006285"/>
    </source>
</evidence>
<dbReference type="InterPro" id="IPR015882">
    <property type="entry name" value="HEX_bac_N"/>
</dbReference>
<comment type="similarity">
    <text evidence="1">Belongs to the glycosyl hydrolase 20 family.</text>
</comment>
<evidence type="ECO:0000313" key="9">
    <source>
        <dbReference type="Proteomes" id="UP000292424"/>
    </source>
</evidence>
<dbReference type="EMBL" id="CP044016">
    <property type="protein sequence ID" value="QES89466.1"/>
    <property type="molecule type" value="Genomic_DNA"/>
</dbReference>
<feature type="domain" description="Beta-hexosaminidase bacterial type N-terminal" evidence="7">
    <location>
        <begin position="27"/>
        <end position="152"/>
    </location>
</feature>
<dbReference type="InterPro" id="IPR052764">
    <property type="entry name" value="GH20_Enzymes"/>
</dbReference>
<evidence type="ECO:0000256" key="4">
    <source>
        <dbReference type="PIRSR" id="PIRSR625705-1"/>
    </source>
</evidence>
<evidence type="ECO:0000256" key="3">
    <source>
        <dbReference type="ARBA" id="ARBA00023295"/>
    </source>
</evidence>
<feature type="signal peptide" evidence="5">
    <location>
        <begin position="1"/>
        <end position="21"/>
    </location>
</feature>
<sequence length="673" mass="76366">MKTFFYCFVLIWIFISQNLSAQTNSKPFVIPSLQQWEGQQGLLSLKNICVIVIDGKNVDVTEAAKILNNDFNEIGIKNTISQKIPKNATVISLKTSQDKELGKEGYTLDIDKIITIEAPHYKGLIWGTRTLLQLIEQAKKKNTGLAKGKIIDFPKYPSRGFILDDGRKFFSLEFLKRYVKMLSYYKISEFQIHLNDNGFQKFFNNNWDSTYAGFALESSTYPKLNKNGEFYTKKDFIALQKLALQYGVTIIPEIDVPAHSLAITQVFPQIASKKYGADHLDLANPATEKIVDNIFKEYISGANPVFVGPYVHIGTDEYAKAESERFRAFTDHLIHFVQGYGKQVRAWGALTHATGTTPVISKDVTLNIWYNGYADPIEMKRLGYKLISTPDGFVYIVPAAGYYYDYLDLPYLYKSWTPLNVGNVKFEQGDTSLVGGSFAVWNDIVGNGITAMDVHNRVFPALQVLAEKMWSNVTDTNNYNQFAKDAFGLSDGKRLPLYSYPLPLGADSIQLRRQIWNPTTKGVVIDRKRREVNTSIEHLGFQYCVAFDIKAGNVKVNTPLFSDDTWRTELYLLPNRKIAFKRENYIDTFDYNLPEEKNIRLTFSGTNNKVTLKADGELVSTLHGYSIPKNAKDTMFYVQTLSFPLKKIGDKKTPLNGSISNLSITVFRNPKEE</sequence>
<dbReference type="PRINTS" id="PR00738">
    <property type="entry name" value="GLHYDRLASE20"/>
</dbReference>
<dbReference type="RefSeq" id="WP_131330411.1">
    <property type="nucleotide sequence ID" value="NZ_CP044016.1"/>
</dbReference>
<dbReference type="OrthoDB" id="726159at2"/>
<dbReference type="KEGG" id="arac:E0W69_012595"/>
<dbReference type="Pfam" id="PF00728">
    <property type="entry name" value="Glyco_hydro_20"/>
    <property type="match status" value="1"/>
</dbReference>
<dbReference type="AlphaFoldDB" id="A0A5P2G0X8"/>
<dbReference type="Proteomes" id="UP000292424">
    <property type="component" value="Chromosome"/>
</dbReference>
<feature type="active site" description="Proton donor" evidence="4">
    <location>
        <position position="317"/>
    </location>
</feature>
<dbReference type="InterPro" id="IPR025705">
    <property type="entry name" value="Beta_hexosaminidase_sua/sub"/>
</dbReference>
<dbReference type="SUPFAM" id="SSF51445">
    <property type="entry name" value="(Trans)glycosidases"/>
    <property type="match status" value="1"/>
</dbReference>
<accession>A0A5P2G0X8</accession>
<dbReference type="PANTHER" id="PTHR43678:SF1">
    <property type="entry name" value="BETA-N-ACETYLHEXOSAMINIDASE"/>
    <property type="match status" value="1"/>
</dbReference>
<keyword evidence="9" id="KW-1185">Reference proteome</keyword>
<gene>
    <name evidence="8" type="ORF">E0W69_012595</name>
</gene>
<dbReference type="InterPro" id="IPR029018">
    <property type="entry name" value="Hex-like_dom2"/>
</dbReference>
<dbReference type="InterPro" id="IPR015883">
    <property type="entry name" value="Glyco_hydro_20_cat"/>
</dbReference>
<evidence type="ECO:0000313" key="8">
    <source>
        <dbReference type="EMBL" id="QES89466.1"/>
    </source>
</evidence>
<dbReference type="Pfam" id="PF02838">
    <property type="entry name" value="Glyco_hydro_20b"/>
    <property type="match status" value="1"/>
</dbReference>
<dbReference type="PANTHER" id="PTHR43678">
    <property type="entry name" value="PUTATIVE (AFU_ORTHOLOGUE AFUA_2G00640)-RELATED"/>
    <property type="match status" value="1"/>
</dbReference>
<protein>
    <submittedName>
        <fullName evidence="8">Family 20 glycosylhydrolase</fullName>
    </submittedName>
</protein>
<organism evidence="8 9">
    <name type="scientific">Rhizosphaericola mali</name>
    <dbReference type="NCBI Taxonomy" id="2545455"/>
    <lineage>
        <taxon>Bacteria</taxon>
        <taxon>Pseudomonadati</taxon>
        <taxon>Bacteroidota</taxon>
        <taxon>Chitinophagia</taxon>
        <taxon>Chitinophagales</taxon>
        <taxon>Chitinophagaceae</taxon>
        <taxon>Rhizosphaericola</taxon>
    </lineage>
</organism>
<feature type="chain" id="PRO_5024330904" evidence="5">
    <location>
        <begin position="22"/>
        <end position="673"/>
    </location>
</feature>
<dbReference type="Gene3D" id="3.30.379.10">
    <property type="entry name" value="Chitobiase/beta-hexosaminidase domain 2-like"/>
    <property type="match status" value="1"/>
</dbReference>
<evidence type="ECO:0000256" key="2">
    <source>
        <dbReference type="ARBA" id="ARBA00022801"/>
    </source>
</evidence>
<reference evidence="8 9" key="1">
    <citation type="submission" date="2019-09" db="EMBL/GenBank/DDBJ databases">
        <title>Complete genome sequence of Arachidicoccus sp. B3-10 isolated from apple orchard soil.</title>
        <authorList>
            <person name="Kim H.S."/>
            <person name="Han K.-I."/>
            <person name="Suh M.K."/>
            <person name="Lee K.C."/>
            <person name="Eom M.K."/>
            <person name="Kim J.-S."/>
            <person name="Kang S.W."/>
            <person name="Sin Y."/>
            <person name="Lee J.-S."/>
        </authorList>
    </citation>
    <scope>NUCLEOTIDE SEQUENCE [LARGE SCALE GENOMIC DNA]</scope>
    <source>
        <strain evidence="8 9">B3-10</strain>
    </source>
</reference>
<dbReference type="GO" id="GO:0004563">
    <property type="term" value="F:beta-N-acetylhexosaminidase activity"/>
    <property type="evidence" value="ECO:0007669"/>
    <property type="project" value="InterPro"/>
</dbReference>
<dbReference type="CDD" id="cd06564">
    <property type="entry name" value="GH20_DspB_LnbB-like"/>
    <property type="match status" value="1"/>
</dbReference>
<keyword evidence="3" id="KW-0326">Glycosidase</keyword>
<feature type="domain" description="Glycoside hydrolase family 20 catalytic" evidence="6">
    <location>
        <begin position="156"/>
        <end position="472"/>
    </location>
</feature>
<keyword evidence="5" id="KW-0732">Signal</keyword>
<evidence type="ECO:0000259" key="7">
    <source>
        <dbReference type="Pfam" id="PF02838"/>
    </source>
</evidence>
<name>A0A5P2G0X8_9BACT</name>
<evidence type="ECO:0000259" key="6">
    <source>
        <dbReference type="Pfam" id="PF00728"/>
    </source>
</evidence>